<comment type="caution">
    <text evidence="10">The sequence shown here is derived from an EMBL/GenBank/DDBJ whole genome shotgun (WGS) entry which is preliminary data.</text>
</comment>
<dbReference type="PANTHER" id="PTHR43382">
    <property type="entry name" value="PROLYL-TRNA SYNTHETASE"/>
    <property type="match status" value="1"/>
</dbReference>
<keyword evidence="3 8" id="KW-0547">Nucleotide-binding</keyword>
<dbReference type="PANTHER" id="PTHR43382:SF3">
    <property type="entry name" value="PROLINE--TRNA LIGASE, CHLOROPLASTIC_MITOCHONDRIAL"/>
    <property type="match status" value="1"/>
</dbReference>
<evidence type="ECO:0000313" key="11">
    <source>
        <dbReference type="Proteomes" id="UP001501303"/>
    </source>
</evidence>
<dbReference type="SUPFAM" id="SSF55681">
    <property type="entry name" value="Class II aaRS and biotin synthetases"/>
    <property type="match status" value="1"/>
</dbReference>
<name>A0ABN2NRD7_9ACTN</name>
<evidence type="ECO:0000259" key="9">
    <source>
        <dbReference type="PROSITE" id="PS50862"/>
    </source>
</evidence>
<evidence type="ECO:0000313" key="10">
    <source>
        <dbReference type="EMBL" id="GAA1898525.1"/>
    </source>
</evidence>
<reference evidence="10 11" key="1">
    <citation type="journal article" date="2019" name="Int. J. Syst. Evol. Microbiol.">
        <title>The Global Catalogue of Microorganisms (GCM) 10K type strain sequencing project: providing services to taxonomists for standard genome sequencing and annotation.</title>
        <authorList>
            <consortium name="The Broad Institute Genomics Platform"/>
            <consortium name="The Broad Institute Genome Sequencing Center for Infectious Disease"/>
            <person name="Wu L."/>
            <person name="Ma J."/>
        </authorList>
    </citation>
    <scope>NUCLEOTIDE SEQUENCE [LARGE SCALE GENOMIC DNA]</scope>
    <source>
        <strain evidence="10 11">JCM 13581</strain>
    </source>
</reference>
<keyword evidence="1 8" id="KW-0963">Cytoplasm</keyword>
<sequence>MAKTPVLTPQAEDFPRWYQDLINKAELADNGPVRGTMVIRPYGYGLWERMQQEMDARIKGAGAQNAYFPLFIPQSYLTKEAEHVEGFAPELAVVTHGGGKELEEPVVVRPTSETIINDYFSKWVQSYRDLPLLINQWANVVRWEMRPRVFLRTTEFLWQEGHTAHATYEDARDYAARIHREVYADFMVNVLGIDVVLGRKTPAERFAGAINTLTLEGMMRDGKALQMGTSHELGQNFARAFDTRYLSKEGSREMVWQTSWGTSTRMVGGLIMSHGDDHGLRVPPRLAPVQAVVLAIKGDERVLSTVREIGDRLTAAGVRVQVDDRTDTPFGRRAVDWELKGVPVRIEIGPRDLENGTAMLARRIPGGKEPVAVDALPGLLPGLLEEDQELLLRQSRERRAERTVDVRTVAEAAEAAAAGNWARIPWAGLGPEGEAKLAEEAVSVRCLVAEDGSVPDSDDAPGNVAVVARAY</sequence>
<dbReference type="Pfam" id="PF03129">
    <property type="entry name" value="HGTP_anticodon"/>
    <property type="match status" value="1"/>
</dbReference>
<dbReference type="CDD" id="cd00778">
    <property type="entry name" value="ProRS_core_arch_euk"/>
    <property type="match status" value="1"/>
</dbReference>
<comment type="subunit">
    <text evidence="8">Homodimer.</text>
</comment>
<dbReference type="InterPro" id="IPR036621">
    <property type="entry name" value="Anticodon-bd_dom_sf"/>
</dbReference>
<evidence type="ECO:0000256" key="2">
    <source>
        <dbReference type="ARBA" id="ARBA00022598"/>
    </source>
</evidence>
<gene>
    <name evidence="8 10" type="primary">proS</name>
    <name evidence="10" type="ORF">GCM10009716_05460</name>
</gene>
<dbReference type="InterPro" id="IPR002316">
    <property type="entry name" value="Pro-tRNA-ligase_IIa"/>
</dbReference>
<keyword evidence="2 8" id="KW-0436">Ligase</keyword>
<dbReference type="Proteomes" id="UP001501303">
    <property type="component" value="Unassembled WGS sequence"/>
</dbReference>
<protein>
    <recommendedName>
        <fullName evidence="8">Proline--tRNA ligase</fullName>
        <ecNumber evidence="8">6.1.1.15</ecNumber>
    </recommendedName>
    <alternativeName>
        <fullName evidence="8">Prolyl-tRNA synthetase</fullName>
        <shortName evidence="8">ProRS</shortName>
    </alternativeName>
</protein>
<evidence type="ECO:0000256" key="5">
    <source>
        <dbReference type="ARBA" id="ARBA00022917"/>
    </source>
</evidence>
<dbReference type="Pfam" id="PF00587">
    <property type="entry name" value="tRNA-synt_2b"/>
    <property type="match status" value="1"/>
</dbReference>
<keyword evidence="4 8" id="KW-0067">ATP-binding</keyword>
<dbReference type="PRINTS" id="PR01046">
    <property type="entry name" value="TRNASYNTHPRO"/>
</dbReference>
<dbReference type="PROSITE" id="PS50862">
    <property type="entry name" value="AA_TRNA_LIGASE_II"/>
    <property type="match status" value="1"/>
</dbReference>
<dbReference type="Gene3D" id="3.40.50.800">
    <property type="entry name" value="Anticodon-binding domain"/>
    <property type="match status" value="1"/>
</dbReference>
<comment type="subcellular location">
    <subcellularLocation>
        <location evidence="8">Cytoplasm</location>
    </subcellularLocation>
</comment>
<dbReference type="SUPFAM" id="SSF52954">
    <property type="entry name" value="Class II aaRS ABD-related"/>
    <property type="match status" value="1"/>
</dbReference>
<dbReference type="EC" id="6.1.1.15" evidence="8"/>
<dbReference type="InterPro" id="IPR004499">
    <property type="entry name" value="Pro-tRNA-ligase_IIa_arc-type"/>
</dbReference>
<dbReference type="EMBL" id="BAAAMJ010000006">
    <property type="protein sequence ID" value="GAA1898525.1"/>
    <property type="molecule type" value="Genomic_DNA"/>
</dbReference>
<evidence type="ECO:0000256" key="6">
    <source>
        <dbReference type="ARBA" id="ARBA00023146"/>
    </source>
</evidence>
<comment type="domain">
    <text evidence="8">Consists of three domains: the N-terminal catalytic domain, the anticodon-binding domain and the C-terminal extension.</text>
</comment>
<accession>A0ABN2NRD7</accession>
<comment type="catalytic activity">
    <reaction evidence="7 8">
        <text>tRNA(Pro) + L-proline + ATP = L-prolyl-tRNA(Pro) + AMP + diphosphate</text>
        <dbReference type="Rhea" id="RHEA:14305"/>
        <dbReference type="Rhea" id="RHEA-COMP:9700"/>
        <dbReference type="Rhea" id="RHEA-COMP:9702"/>
        <dbReference type="ChEBI" id="CHEBI:30616"/>
        <dbReference type="ChEBI" id="CHEBI:33019"/>
        <dbReference type="ChEBI" id="CHEBI:60039"/>
        <dbReference type="ChEBI" id="CHEBI:78442"/>
        <dbReference type="ChEBI" id="CHEBI:78532"/>
        <dbReference type="ChEBI" id="CHEBI:456215"/>
        <dbReference type="EC" id="6.1.1.15"/>
    </reaction>
</comment>
<dbReference type="GO" id="GO:0016874">
    <property type="term" value="F:ligase activity"/>
    <property type="evidence" value="ECO:0007669"/>
    <property type="project" value="UniProtKB-KW"/>
</dbReference>
<evidence type="ECO:0000256" key="1">
    <source>
        <dbReference type="ARBA" id="ARBA00022490"/>
    </source>
</evidence>
<keyword evidence="6 8" id="KW-0030">Aminoacyl-tRNA synthetase</keyword>
<dbReference type="InterPro" id="IPR004154">
    <property type="entry name" value="Anticodon-bd"/>
</dbReference>
<comment type="function">
    <text evidence="8">Catalyzes the attachment of proline to tRNA(Pro) in a two-step reaction: proline is first activated by ATP to form Pro-AMP and then transferred to the acceptor end of tRNA(Pro).</text>
</comment>
<dbReference type="RefSeq" id="WP_344258507.1">
    <property type="nucleotide sequence ID" value="NZ_BAAAMJ010000006.1"/>
</dbReference>
<keyword evidence="5 8" id="KW-0648">Protein biosynthesis</keyword>
<evidence type="ECO:0000256" key="7">
    <source>
        <dbReference type="ARBA" id="ARBA00047671"/>
    </source>
</evidence>
<evidence type="ECO:0000256" key="8">
    <source>
        <dbReference type="HAMAP-Rule" id="MF_01571"/>
    </source>
</evidence>
<organism evidence="10 11">
    <name type="scientific">Streptomyces sodiiphilus</name>
    <dbReference type="NCBI Taxonomy" id="226217"/>
    <lineage>
        <taxon>Bacteria</taxon>
        <taxon>Bacillati</taxon>
        <taxon>Actinomycetota</taxon>
        <taxon>Actinomycetes</taxon>
        <taxon>Kitasatosporales</taxon>
        <taxon>Streptomycetaceae</taxon>
        <taxon>Streptomyces</taxon>
    </lineage>
</organism>
<dbReference type="InterPro" id="IPR002314">
    <property type="entry name" value="aa-tRNA-synt_IIb"/>
</dbReference>
<dbReference type="InterPro" id="IPR033721">
    <property type="entry name" value="ProRS_core_arch_euk"/>
</dbReference>
<dbReference type="InterPro" id="IPR006195">
    <property type="entry name" value="aa-tRNA-synth_II"/>
</dbReference>
<dbReference type="InterPro" id="IPR045864">
    <property type="entry name" value="aa-tRNA-synth_II/BPL/LPL"/>
</dbReference>
<dbReference type="InterPro" id="IPR016061">
    <property type="entry name" value="Pro-tRNA_ligase_II_C"/>
</dbReference>
<dbReference type="SMART" id="SM00946">
    <property type="entry name" value="ProRS-C_1"/>
    <property type="match status" value="1"/>
</dbReference>
<evidence type="ECO:0000256" key="4">
    <source>
        <dbReference type="ARBA" id="ARBA00022840"/>
    </source>
</evidence>
<feature type="domain" description="Aminoacyl-transfer RNA synthetases class-II family profile" evidence="9">
    <location>
        <begin position="34"/>
        <end position="283"/>
    </location>
</feature>
<evidence type="ECO:0000256" key="3">
    <source>
        <dbReference type="ARBA" id="ARBA00022741"/>
    </source>
</evidence>
<comment type="similarity">
    <text evidence="8">Belongs to the class-II aminoacyl-tRNA synthetase family. ProS type 3 subfamily.</text>
</comment>
<dbReference type="HAMAP" id="MF_01571">
    <property type="entry name" value="Pro_tRNA_synth_type3"/>
    <property type="match status" value="1"/>
</dbReference>
<dbReference type="NCBIfam" id="TIGR00408">
    <property type="entry name" value="proS_fam_I"/>
    <property type="match status" value="1"/>
</dbReference>
<proteinExistence type="inferred from homology"/>
<dbReference type="Gene3D" id="3.30.930.10">
    <property type="entry name" value="Bira Bifunctional Protein, Domain 2"/>
    <property type="match status" value="1"/>
</dbReference>
<keyword evidence="11" id="KW-1185">Reference proteome</keyword>